<reference evidence="4" key="1">
    <citation type="journal article" date="2016" name="BMC Biol.">
        <title>Parallel evolution of highly conserved plastid genome architecture in red seaweeds and seed plants.</title>
        <authorList>
            <person name="Lee J."/>
            <person name="Cho C.H."/>
            <person name="Park S.I."/>
            <person name="Choi J.W."/>
            <person name="Song H.S."/>
            <person name="West J.A."/>
            <person name="Bhattacharya D."/>
            <person name="Yoon H.S."/>
        </authorList>
    </citation>
    <scope>NUCLEOTIDE SEQUENCE</scope>
</reference>
<evidence type="ECO:0000313" key="4">
    <source>
        <dbReference type="EMBL" id="AOM66752.1"/>
    </source>
</evidence>
<dbReference type="GO" id="GO:0008080">
    <property type="term" value="F:N-acetyltransferase activity"/>
    <property type="evidence" value="ECO:0007669"/>
    <property type="project" value="InterPro"/>
</dbReference>
<evidence type="ECO:0000256" key="1">
    <source>
        <dbReference type="ARBA" id="ARBA00022679"/>
    </source>
</evidence>
<dbReference type="GO" id="GO:0005737">
    <property type="term" value="C:cytoplasm"/>
    <property type="evidence" value="ECO:0007669"/>
    <property type="project" value="TreeGrafter"/>
</dbReference>
<dbReference type="PROSITE" id="PS51186">
    <property type="entry name" value="GNAT"/>
    <property type="match status" value="1"/>
</dbReference>
<dbReference type="InterPro" id="IPR045039">
    <property type="entry name" value="NSI-like"/>
</dbReference>
<dbReference type="RefSeq" id="YP_009297409.1">
    <property type="nucleotide sequence ID" value="NC_031176.2"/>
</dbReference>
<dbReference type="EMBL" id="KX284721">
    <property type="protein sequence ID" value="AOM66752.1"/>
    <property type="molecule type" value="Genomic_DNA"/>
</dbReference>
<sequence length="175" mass="20086">MTLWTLFFKNSKILSESDSAQSKELVLINNIQYKDKLVEIYLSTDKNINLNDLEKLCDSVGWIRRPLRKVKTAINNSFLIVSLFQNIDGNKCLVGFARATSDYAFNATIWDVVVHPDLQGQGLGSILVYEIIKKLRYHEISTITLFADPDVVMFYKNLGFIPDPNGIRGMFWYPK</sequence>
<reference evidence="4" key="2">
    <citation type="submission" date="2017-07" db="EMBL/GenBank/DDBJ databases">
        <authorList>
            <person name="Sun Z.S."/>
            <person name="Albrecht U."/>
            <person name="Echele G."/>
            <person name="Lee C.C."/>
        </authorList>
    </citation>
    <scope>NUCLEOTIDE SEQUENCE</scope>
</reference>
<feature type="domain" description="N-acetyltransferase" evidence="3">
    <location>
        <begin position="24"/>
        <end position="175"/>
    </location>
</feature>
<evidence type="ECO:0000259" key="3">
    <source>
        <dbReference type="PROSITE" id="PS51186"/>
    </source>
</evidence>
<keyword evidence="4" id="KW-0934">Plastid</keyword>
<dbReference type="GeneID" id="29074048"/>
<dbReference type="SUPFAM" id="SSF55729">
    <property type="entry name" value="Acyl-CoA N-acyltransferases (Nat)"/>
    <property type="match status" value="1"/>
</dbReference>
<protein>
    <submittedName>
        <fullName evidence="4">GCN5-like N-acetyltransferase</fullName>
    </submittedName>
</protein>
<keyword evidence="1 4" id="KW-0808">Transferase</keyword>
<dbReference type="PANTHER" id="PTHR43626">
    <property type="entry name" value="ACYL-COA N-ACYLTRANSFERASE"/>
    <property type="match status" value="1"/>
</dbReference>
<proteinExistence type="predicted"/>
<geneLocation type="plastid" evidence="4"/>
<dbReference type="InterPro" id="IPR016181">
    <property type="entry name" value="Acyl_CoA_acyltransferase"/>
</dbReference>
<dbReference type="InterPro" id="IPR000182">
    <property type="entry name" value="GNAT_dom"/>
</dbReference>
<name>A0A1C9CEG5_9RHOD</name>
<keyword evidence="2" id="KW-0012">Acyltransferase</keyword>
<gene>
    <name evidence="4" type="primary">ycf52</name>
    <name evidence="4" type="ORF">Eryt_092</name>
</gene>
<dbReference type="AlphaFoldDB" id="A0A1C9CEG5"/>
<dbReference type="PANTHER" id="PTHR43626:SF4">
    <property type="entry name" value="GCN5-RELATED N-ACETYLTRANSFERASE 2, CHLOROPLASTIC"/>
    <property type="match status" value="1"/>
</dbReference>
<organism evidence="4">
    <name type="scientific">Erythrotrichia carnea</name>
    <dbReference type="NCBI Taxonomy" id="35151"/>
    <lineage>
        <taxon>Eukaryota</taxon>
        <taxon>Rhodophyta</taxon>
        <taxon>Compsopogonophyceae</taxon>
        <taxon>Erythropeltidales</taxon>
        <taxon>Erythrotrichiaceae</taxon>
        <taxon>Erythrotrichia</taxon>
    </lineage>
</organism>
<dbReference type="CDD" id="cd04301">
    <property type="entry name" value="NAT_SF"/>
    <property type="match status" value="1"/>
</dbReference>
<evidence type="ECO:0000256" key="2">
    <source>
        <dbReference type="ARBA" id="ARBA00023315"/>
    </source>
</evidence>
<accession>A0A1C9CEG5</accession>
<dbReference type="Gene3D" id="3.40.630.30">
    <property type="match status" value="1"/>
</dbReference>
<dbReference type="Pfam" id="PF00583">
    <property type="entry name" value="Acetyltransf_1"/>
    <property type="match status" value="1"/>
</dbReference>